<gene>
    <name evidence="1" type="ORF">AYI69_g8314</name>
</gene>
<dbReference type="InterPro" id="IPR022155">
    <property type="entry name" value="DUF3684"/>
</dbReference>
<dbReference type="PANTHER" id="PTHR47839:SF1">
    <property type="entry name" value="DOMAIN PROTEIN, PUTATIVE (AFU_ORTHOLOGUE AFUA_6G04830)-RELATED"/>
    <property type="match status" value="1"/>
</dbReference>
<organism evidence="1 2">
    <name type="scientific">Smittium culicis</name>
    <dbReference type="NCBI Taxonomy" id="133412"/>
    <lineage>
        <taxon>Eukaryota</taxon>
        <taxon>Fungi</taxon>
        <taxon>Fungi incertae sedis</taxon>
        <taxon>Zoopagomycota</taxon>
        <taxon>Kickxellomycotina</taxon>
        <taxon>Harpellomycetes</taxon>
        <taxon>Harpellales</taxon>
        <taxon>Legeriomycetaceae</taxon>
        <taxon>Smittium</taxon>
    </lineage>
</organism>
<reference evidence="2" key="1">
    <citation type="submission" date="2017-01" db="EMBL/GenBank/DDBJ databases">
        <authorList>
            <person name="Wang Y."/>
            <person name="White M."/>
            <person name="Kvist S."/>
            <person name="Moncalvo J.-M."/>
        </authorList>
    </citation>
    <scope>NUCLEOTIDE SEQUENCE [LARGE SCALE GENOMIC DNA]</scope>
    <source>
        <strain evidence="2">ID-206-W2</strain>
    </source>
</reference>
<evidence type="ECO:0000313" key="2">
    <source>
        <dbReference type="Proteomes" id="UP000187429"/>
    </source>
</evidence>
<dbReference type="Proteomes" id="UP000187429">
    <property type="component" value="Unassembled WGS sequence"/>
</dbReference>
<dbReference type="EMBL" id="LSSM01004355">
    <property type="protein sequence ID" value="OMJ15115.1"/>
    <property type="molecule type" value="Genomic_DNA"/>
</dbReference>
<keyword evidence="2" id="KW-1185">Reference proteome</keyword>
<accession>A0A1R1XKF7</accession>
<name>A0A1R1XKF7_9FUNG</name>
<sequence>MSNIWKIKTLNAESDGIEEEICIYNSELCHYPIAHKIVNKVLEYCNTSKNTFVNDLLYTIKDLEIFPTNLGLKRPSECYLKQKLLFPGQPVLSSMIKHYKNYEILSQLGIKIRQDVNTILEKGPSVLKWNSYQVFSYFLEIKDELDSKEINILSNSKFLRSIETKVDKKTNQVLNDFIYAYSCPNLLYFPSTEIFEMGYPILDTTEWNNNFLANHKEKDFLKILGMKFDITCMELLQLSEGIPLLVENKSKKYFDILPIENGRSKRNKILWYLISEIKCKPKSKFNYIECIHNNEINFFAAVYSEPFLMQDSNSSKKILEFKYNYILSSPHNCYCNPECMVLGFSLLDTKWRKERSILCVKMDPSENEIIEKLRNFTYLNAEHAQKVFTYLNSVRDIFMRDSMDILKKINFVPLFNDDESSNYILISPEKIFQDQETEKKSYTQYKIDYPFLSYLNK</sequence>
<proteinExistence type="predicted"/>
<evidence type="ECO:0000313" key="1">
    <source>
        <dbReference type="EMBL" id="OMJ15115.1"/>
    </source>
</evidence>
<dbReference type="OrthoDB" id="10031156at2759"/>
<dbReference type="AlphaFoldDB" id="A0A1R1XKF7"/>
<dbReference type="PANTHER" id="PTHR47839">
    <property type="entry name" value="DOMAIN PROTEIN, PUTATIVE (AFU_ORTHOLOGUE AFUA_6G04830)-RELATED"/>
    <property type="match status" value="1"/>
</dbReference>
<comment type="caution">
    <text evidence="1">The sequence shown here is derived from an EMBL/GenBank/DDBJ whole genome shotgun (WGS) entry which is preliminary data.</text>
</comment>
<dbReference type="Pfam" id="PF12449">
    <property type="entry name" value="DUF3684"/>
    <property type="match status" value="1"/>
</dbReference>
<protein>
    <submittedName>
        <fullName evidence="1">Uncharacterized protein</fullName>
    </submittedName>
</protein>